<dbReference type="OrthoDB" id="277931at2759"/>
<dbReference type="HOGENOM" id="CLU_016865_3_0_1"/>
<dbReference type="AlphaFoldDB" id="L1I9Z8"/>
<evidence type="ECO:0000313" key="6">
    <source>
        <dbReference type="EMBL" id="EKX32912.1"/>
    </source>
</evidence>
<keyword evidence="5" id="KW-0472">Membrane</keyword>
<dbReference type="PaxDb" id="55529-EKX32912"/>
<dbReference type="RefSeq" id="XP_005819892.1">
    <property type="nucleotide sequence ID" value="XM_005819835.1"/>
</dbReference>
<dbReference type="InterPro" id="IPR007941">
    <property type="entry name" value="DUF726"/>
</dbReference>
<evidence type="ECO:0000313" key="7">
    <source>
        <dbReference type="EnsemblProtists" id="EKX32912"/>
    </source>
</evidence>
<reference evidence="8" key="2">
    <citation type="submission" date="2012-11" db="EMBL/GenBank/DDBJ databases">
        <authorList>
            <person name="Kuo A."/>
            <person name="Curtis B.A."/>
            <person name="Tanifuji G."/>
            <person name="Burki F."/>
            <person name="Gruber A."/>
            <person name="Irimia M."/>
            <person name="Maruyama S."/>
            <person name="Arias M.C."/>
            <person name="Ball S.G."/>
            <person name="Gile G.H."/>
            <person name="Hirakawa Y."/>
            <person name="Hopkins J.F."/>
            <person name="Rensing S.A."/>
            <person name="Schmutz J."/>
            <person name="Symeonidi A."/>
            <person name="Elias M."/>
            <person name="Eveleigh R.J."/>
            <person name="Herman E.K."/>
            <person name="Klute M.J."/>
            <person name="Nakayama T."/>
            <person name="Obornik M."/>
            <person name="Reyes-Prieto A."/>
            <person name="Armbrust E.V."/>
            <person name="Aves S.J."/>
            <person name="Beiko R.G."/>
            <person name="Coutinho P."/>
            <person name="Dacks J.B."/>
            <person name="Durnford D.G."/>
            <person name="Fast N.M."/>
            <person name="Green B.R."/>
            <person name="Grisdale C."/>
            <person name="Hempe F."/>
            <person name="Henrissat B."/>
            <person name="Hoppner M.P."/>
            <person name="Ishida K.-I."/>
            <person name="Kim E."/>
            <person name="Koreny L."/>
            <person name="Kroth P.G."/>
            <person name="Liu Y."/>
            <person name="Malik S.-B."/>
            <person name="Maier U.G."/>
            <person name="McRose D."/>
            <person name="Mock T."/>
            <person name="Neilson J.A."/>
            <person name="Onodera N.T."/>
            <person name="Poole A.M."/>
            <person name="Pritham E.J."/>
            <person name="Richards T.A."/>
            <person name="Rocap G."/>
            <person name="Roy S.W."/>
            <person name="Sarai C."/>
            <person name="Schaack S."/>
            <person name="Shirato S."/>
            <person name="Slamovits C.H."/>
            <person name="Spencer D.F."/>
            <person name="Suzuki S."/>
            <person name="Worden A.Z."/>
            <person name="Zauner S."/>
            <person name="Barry K."/>
            <person name="Bell C."/>
            <person name="Bharti A.K."/>
            <person name="Crow J.A."/>
            <person name="Grimwood J."/>
            <person name="Kramer R."/>
            <person name="Lindquist E."/>
            <person name="Lucas S."/>
            <person name="Salamov A."/>
            <person name="McFadden G.I."/>
            <person name="Lane C.E."/>
            <person name="Keeling P.J."/>
            <person name="Gray M.W."/>
            <person name="Grigoriev I.V."/>
            <person name="Archibald J.M."/>
        </authorList>
    </citation>
    <scope>NUCLEOTIDE SEQUENCE</scope>
    <source>
        <strain evidence="8">CCMP2712</strain>
    </source>
</reference>
<evidence type="ECO:0000256" key="5">
    <source>
        <dbReference type="ARBA" id="ARBA00023136"/>
    </source>
</evidence>
<evidence type="ECO:0000313" key="8">
    <source>
        <dbReference type="Proteomes" id="UP000011087"/>
    </source>
</evidence>
<dbReference type="KEGG" id="gtt:GUITHDRAFT_90895"/>
<proteinExistence type="inferred from homology"/>
<organism evidence="6">
    <name type="scientific">Guillardia theta (strain CCMP2712)</name>
    <name type="common">Cryptophyte</name>
    <dbReference type="NCBI Taxonomy" id="905079"/>
    <lineage>
        <taxon>Eukaryota</taxon>
        <taxon>Cryptophyceae</taxon>
        <taxon>Pyrenomonadales</taxon>
        <taxon>Geminigeraceae</taxon>
        <taxon>Guillardia</taxon>
    </lineage>
</organism>
<dbReference type="eggNOG" id="KOG2385">
    <property type="taxonomic scope" value="Eukaryota"/>
</dbReference>
<keyword evidence="3" id="KW-0812">Transmembrane</keyword>
<name>L1I9Z8_GUITC</name>
<dbReference type="OMA" id="ARTIFHC"/>
<accession>L1I9Z8</accession>
<evidence type="ECO:0000256" key="2">
    <source>
        <dbReference type="ARBA" id="ARBA00009824"/>
    </source>
</evidence>
<dbReference type="GO" id="GO:0016020">
    <property type="term" value="C:membrane"/>
    <property type="evidence" value="ECO:0007669"/>
    <property type="project" value="UniProtKB-SubCell"/>
</dbReference>
<evidence type="ECO:0008006" key="9">
    <source>
        <dbReference type="Google" id="ProtNLM"/>
    </source>
</evidence>
<evidence type="ECO:0000256" key="3">
    <source>
        <dbReference type="ARBA" id="ARBA00022692"/>
    </source>
</evidence>
<dbReference type="InterPro" id="IPR029058">
    <property type="entry name" value="AB_hydrolase_fold"/>
</dbReference>
<dbReference type="Gene3D" id="3.40.50.1820">
    <property type="entry name" value="alpha/beta hydrolase"/>
    <property type="match status" value="1"/>
</dbReference>
<comment type="subcellular location">
    <subcellularLocation>
        <location evidence="1">Membrane</location>
        <topology evidence="1">Multi-pass membrane protein</topology>
    </subcellularLocation>
</comment>
<dbReference type="EnsemblProtists" id="EKX32912">
    <property type="protein sequence ID" value="EKX32912"/>
    <property type="gene ID" value="GUITHDRAFT_90895"/>
</dbReference>
<dbReference type="SUPFAM" id="SSF53474">
    <property type="entry name" value="alpha/beta-Hydrolases"/>
    <property type="match status" value="1"/>
</dbReference>
<keyword evidence="4" id="KW-1133">Transmembrane helix</keyword>
<evidence type="ECO:0000256" key="1">
    <source>
        <dbReference type="ARBA" id="ARBA00004141"/>
    </source>
</evidence>
<dbReference type="EMBL" id="JH993165">
    <property type="protein sequence ID" value="EKX32912.1"/>
    <property type="molecule type" value="Genomic_DNA"/>
</dbReference>
<protein>
    <recommendedName>
        <fullName evidence="9">DUF726 domain-containing protein</fullName>
    </recommendedName>
</protein>
<comment type="similarity">
    <text evidence="2">Belongs to the TMCO4 family.</text>
</comment>
<reference evidence="6 8" key="1">
    <citation type="journal article" date="2012" name="Nature">
        <title>Algal genomes reveal evolutionary mosaicism and the fate of nucleomorphs.</title>
        <authorList>
            <consortium name="DOE Joint Genome Institute"/>
            <person name="Curtis B.A."/>
            <person name="Tanifuji G."/>
            <person name="Burki F."/>
            <person name="Gruber A."/>
            <person name="Irimia M."/>
            <person name="Maruyama S."/>
            <person name="Arias M.C."/>
            <person name="Ball S.G."/>
            <person name="Gile G.H."/>
            <person name="Hirakawa Y."/>
            <person name="Hopkins J.F."/>
            <person name="Kuo A."/>
            <person name="Rensing S.A."/>
            <person name="Schmutz J."/>
            <person name="Symeonidi A."/>
            <person name="Elias M."/>
            <person name="Eveleigh R.J."/>
            <person name="Herman E.K."/>
            <person name="Klute M.J."/>
            <person name="Nakayama T."/>
            <person name="Obornik M."/>
            <person name="Reyes-Prieto A."/>
            <person name="Armbrust E.V."/>
            <person name="Aves S.J."/>
            <person name="Beiko R.G."/>
            <person name="Coutinho P."/>
            <person name="Dacks J.B."/>
            <person name="Durnford D.G."/>
            <person name="Fast N.M."/>
            <person name="Green B.R."/>
            <person name="Grisdale C.J."/>
            <person name="Hempel F."/>
            <person name="Henrissat B."/>
            <person name="Hoppner M.P."/>
            <person name="Ishida K."/>
            <person name="Kim E."/>
            <person name="Koreny L."/>
            <person name="Kroth P.G."/>
            <person name="Liu Y."/>
            <person name="Malik S.B."/>
            <person name="Maier U.G."/>
            <person name="McRose D."/>
            <person name="Mock T."/>
            <person name="Neilson J.A."/>
            <person name="Onodera N.T."/>
            <person name="Poole A.M."/>
            <person name="Pritham E.J."/>
            <person name="Richards T.A."/>
            <person name="Rocap G."/>
            <person name="Roy S.W."/>
            <person name="Sarai C."/>
            <person name="Schaack S."/>
            <person name="Shirato S."/>
            <person name="Slamovits C.H."/>
            <person name="Spencer D.F."/>
            <person name="Suzuki S."/>
            <person name="Worden A.Z."/>
            <person name="Zauner S."/>
            <person name="Barry K."/>
            <person name="Bell C."/>
            <person name="Bharti A.K."/>
            <person name="Crow J.A."/>
            <person name="Grimwood J."/>
            <person name="Kramer R."/>
            <person name="Lindquist E."/>
            <person name="Lucas S."/>
            <person name="Salamov A."/>
            <person name="McFadden G.I."/>
            <person name="Lane C.E."/>
            <person name="Keeling P.J."/>
            <person name="Gray M.W."/>
            <person name="Grigoriev I.V."/>
            <person name="Archibald J.M."/>
        </authorList>
    </citation>
    <scope>NUCLEOTIDE SEQUENCE</scope>
    <source>
        <strain evidence="6 8">CCMP2712</strain>
    </source>
</reference>
<evidence type="ECO:0000256" key="4">
    <source>
        <dbReference type="ARBA" id="ARBA00022989"/>
    </source>
</evidence>
<dbReference type="GeneID" id="17289652"/>
<dbReference type="Proteomes" id="UP000011087">
    <property type="component" value="Unassembled WGS sequence"/>
</dbReference>
<gene>
    <name evidence="6" type="ORF">GUITHDRAFT_90895</name>
</gene>
<dbReference type="Pfam" id="PF05277">
    <property type="entry name" value="DUF726"/>
    <property type="match status" value="1"/>
</dbReference>
<reference evidence="7" key="3">
    <citation type="submission" date="2015-06" db="UniProtKB">
        <authorList>
            <consortium name="EnsemblProtists"/>
        </authorList>
    </citation>
    <scope>IDENTIFICATION</scope>
</reference>
<sequence length="282" mass="30651">MAGVGPGALPRGERRREALALRWESKELRKLGSAISKFLESQAKSYAAGLVGNAVIGAAFATIALPAQLMSFADYIDNAWTVAEQRADQAGEQLARALALRLHGHRPVTLVGYGMGARVVLKALLALSELDNDAGLGIVETAICLGTPDSADSQLWARAASVCGHRLVNGYHEKDWVLGFVYRATTTTLSIAGLQRVAAGHGSGYLLENVDLTDTLRGHWDYREKLKELVEMTGVTSGFTDYSKKPVIERAEKESPNGKKSKPLCMDIFLDEDEFLERPHSR</sequence>
<keyword evidence="8" id="KW-1185">Reference proteome</keyword>
<dbReference type="PANTHER" id="PTHR17920">
    <property type="entry name" value="TRANSMEMBRANE AND COILED-COIL DOMAIN-CONTAINING PROTEIN 4 TMCO4"/>
    <property type="match status" value="1"/>
</dbReference>
<dbReference type="PANTHER" id="PTHR17920:SF3">
    <property type="entry name" value="TRANSMEMBRANE AND COILED-COIL DOMAIN-CONTAINING PROTEIN 4"/>
    <property type="match status" value="1"/>
</dbReference>